<dbReference type="Pfam" id="PF05118">
    <property type="entry name" value="Asp_Arg_Hydrox"/>
    <property type="match status" value="1"/>
</dbReference>
<sequence>MTAEDHGARRYLDQVSRANTAVLIDAWVDAGEPDRAREVAELAVRQGLWEQPMQRPRDHVAGLAARPVHDAGDFWFSHPLQERGPALRAEIDHAIASGALGSARAGTWRRTFLFSDGGWHEDVCALLPVTRGVLAEIPEATTFSAGAISVARLAPGTHTRPTCGRTNAVLTVQLGITVPEGAGLRIGDEHLAWQPERCAVIDGSFEHSAFNDGDHDLVLLDIEVPHPDLPGSRDRPRPDPTAPIASFLRDRGMSAVEVRDGRVELTPDTATQQVLAKYMSASQVVGAERDGDVVRWLHDDAAGD</sequence>
<proteinExistence type="predicted"/>
<dbReference type="Gene3D" id="2.60.120.330">
    <property type="entry name" value="B-lactam Antibiotic, Isopenicillin N Synthase, Chain"/>
    <property type="match status" value="1"/>
</dbReference>
<dbReference type="InterPro" id="IPR007803">
    <property type="entry name" value="Asp/Arg/Pro-Hydrxlase"/>
</dbReference>
<evidence type="ECO:0000313" key="3">
    <source>
        <dbReference type="Proteomes" id="UP001596157"/>
    </source>
</evidence>
<dbReference type="PANTHER" id="PTHR12366:SF32">
    <property type="entry name" value="ASPARTATE BETA-HYDROXYLASE ISOFORM X1"/>
    <property type="match status" value="1"/>
</dbReference>
<name>A0ABW0ER15_9PSEU</name>
<dbReference type="InterPro" id="IPR039038">
    <property type="entry name" value="ASPH"/>
</dbReference>
<evidence type="ECO:0000313" key="2">
    <source>
        <dbReference type="EMBL" id="MFC5288464.1"/>
    </source>
</evidence>
<feature type="domain" description="Aspartyl/asparaginy/proline hydroxylase" evidence="1">
    <location>
        <begin position="100"/>
        <end position="227"/>
    </location>
</feature>
<gene>
    <name evidence="2" type="ORF">ACFPM7_15495</name>
</gene>
<organism evidence="2 3">
    <name type="scientific">Actinokineospora guangxiensis</name>
    <dbReference type="NCBI Taxonomy" id="1490288"/>
    <lineage>
        <taxon>Bacteria</taxon>
        <taxon>Bacillati</taxon>
        <taxon>Actinomycetota</taxon>
        <taxon>Actinomycetes</taxon>
        <taxon>Pseudonocardiales</taxon>
        <taxon>Pseudonocardiaceae</taxon>
        <taxon>Actinokineospora</taxon>
    </lineage>
</organism>
<accession>A0ABW0ER15</accession>
<evidence type="ECO:0000259" key="1">
    <source>
        <dbReference type="Pfam" id="PF05118"/>
    </source>
</evidence>
<protein>
    <submittedName>
        <fullName evidence="2">Aspartyl/asparaginyl beta-hydroxylase domain-containing protein</fullName>
    </submittedName>
</protein>
<dbReference type="Proteomes" id="UP001596157">
    <property type="component" value="Unassembled WGS sequence"/>
</dbReference>
<keyword evidence="3" id="KW-1185">Reference proteome</keyword>
<comment type="caution">
    <text evidence="2">The sequence shown here is derived from an EMBL/GenBank/DDBJ whole genome shotgun (WGS) entry which is preliminary data.</text>
</comment>
<dbReference type="PANTHER" id="PTHR12366">
    <property type="entry name" value="ASPARTYL/ASPARAGINYL BETA-HYDROXYLASE"/>
    <property type="match status" value="1"/>
</dbReference>
<dbReference type="EMBL" id="JBHSKF010000006">
    <property type="protein sequence ID" value="MFC5288464.1"/>
    <property type="molecule type" value="Genomic_DNA"/>
</dbReference>
<dbReference type="RefSeq" id="WP_378248311.1">
    <property type="nucleotide sequence ID" value="NZ_JBHSKF010000006.1"/>
</dbReference>
<dbReference type="InterPro" id="IPR027443">
    <property type="entry name" value="IPNS-like_sf"/>
</dbReference>
<reference evidence="3" key="1">
    <citation type="journal article" date="2019" name="Int. J. Syst. Evol. Microbiol.">
        <title>The Global Catalogue of Microorganisms (GCM) 10K type strain sequencing project: providing services to taxonomists for standard genome sequencing and annotation.</title>
        <authorList>
            <consortium name="The Broad Institute Genomics Platform"/>
            <consortium name="The Broad Institute Genome Sequencing Center for Infectious Disease"/>
            <person name="Wu L."/>
            <person name="Ma J."/>
        </authorList>
    </citation>
    <scope>NUCLEOTIDE SEQUENCE [LARGE SCALE GENOMIC DNA]</scope>
    <source>
        <strain evidence="3">CCUG 59778</strain>
    </source>
</reference>